<proteinExistence type="predicted"/>
<evidence type="ECO:0000313" key="2">
    <source>
        <dbReference type="EMBL" id="MBK0368944.1"/>
    </source>
</evidence>
<accession>A0A934PLC0</accession>
<dbReference type="Proteomes" id="UP000609172">
    <property type="component" value="Unassembled WGS sequence"/>
</dbReference>
<dbReference type="SUPFAM" id="SSF55961">
    <property type="entry name" value="Bet v1-like"/>
    <property type="match status" value="1"/>
</dbReference>
<name>A0A934PLC0_9FLAO</name>
<feature type="region of interest" description="Disordered" evidence="1">
    <location>
        <begin position="352"/>
        <end position="373"/>
    </location>
</feature>
<dbReference type="Gene3D" id="3.20.80.10">
    <property type="entry name" value="Regulatory factor, effector binding domain"/>
    <property type="match status" value="1"/>
</dbReference>
<gene>
    <name evidence="2" type="ORF">I5M07_03765</name>
</gene>
<organism evidence="2 3">
    <name type="scientific">Flavobacterium agrisoli</name>
    <dbReference type="NCBI Taxonomy" id="2793066"/>
    <lineage>
        <taxon>Bacteria</taxon>
        <taxon>Pseudomonadati</taxon>
        <taxon>Bacteroidota</taxon>
        <taxon>Flavobacteriia</taxon>
        <taxon>Flavobacteriales</taxon>
        <taxon>Flavobacteriaceae</taxon>
        <taxon>Flavobacterium</taxon>
    </lineage>
</organism>
<dbReference type="AlphaFoldDB" id="A0A934PLC0"/>
<dbReference type="EMBL" id="JAEHFV010000001">
    <property type="protein sequence ID" value="MBK0368944.1"/>
    <property type="molecule type" value="Genomic_DNA"/>
</dbReference>
<dbReference type="RefSeq" id="WP_200104856.1">
    <property type="nucleotide sequence ID" value="NZ_JAEHFV010000001.1"/>
</dbReference>
<protein>
    <submittedName>
        <fullName evidence="2">Transcriptional regulator</fullName>
    </submittedName>
</protein>
<keyword evidence="3" id="KW-1185">Reference proteome</keyword>
<reference evidence="2" key="1">
    <citation type="submission" date="2020-12" db="EMBL/GenBank/DDBJ databases">
        <title>Bacterial novel species Flavobacterium sp. SE-1-e isolated from soil.</title>
        <authorList>
            <person name="Jung H.-Y."/>
        </authorList>
    </citation>
    <scope>NUCLEOTIDE SEQUENCE</scope>
    <source>
        <strain evidence="2">SE-1-e</strain>
    </source>
</reference>
<evidence type="ECO:0000256" key="1">
    <source>
        <dbReference type="SAM" id="MobiDB-lite"/>
    </source>
</evidence>
<comment type="caution">
    <text evidence="2">The sequence shown here is derived from an EMBL/GenBank/DDBJ whole genome shotgun (WGS) entry which is preliminary data.</text>
</comment>
<dbReference type="InterPro" id="IPR011256">
    <property type="entry name" value="Reg_factor_effector_dom_sf"/>
</dbReference>
<sequence>MKILKYIFLLLLLSLITVTVFLATQKGDFTIERSRIIKAPKTALFNYINDYRNWEDFSSWMIDNSANTVNYGEISSGKNAYVSWVNNENQGDIKTISTKNTDEIQQKLNYDGTLIDSQITFKDTIGGTKVTWETKGEMSFYHKVYTSLNGGADKIIGTVYEKTLLNLDKILDFETNTYAIKVNGVVKKSESFYIKQTFTSEIQKITKNARIVIPKLVEFCSNNGIAANGKPFIIYHTYDTSKNLAKISICLPINKEIFTSSGSDILTGKLEAFEAVKTTLTGDYSHREEAIAKTIQFVNNEKLILNPSWSHLEILTSSKQDIKSPSKWVTELYYPLKPKPVAVARPVYQPRAEPVEVAPAPKHEEPEQETSEF</sequence>
<dbReference type="CDD" id="cd07818">
    <property type="entry name" value="SRPBCC_1"/>
    <property type="match status" value="1"/>
</dbReference>
<evidence type="ECO:0000313" key="3">
    <source>
        <dbReference type="Proteomes" id="UP000609172"/>
    </source>
</evidence>